<evidence type="ECO:0000313" key="2">
    <source>
        <dbReference type="EMBL" id="MBM7811406.1"/>
    </source>
</evidence>
<proteinExistence type="predicted"/>
<feature type="transmembrane region" description="Helical" evidence="1">
    <location>
        <begin position="131"/>
        <end position="151"/>
    </location>
</feature>
<organism evidence="3 4">
    <name type="scientific">Saccharothrix algeriensis</name>
    <dbReference type="NCBI Taxonomy" id="173560"/>
    <lineage>
        <taxon>Bacteria</taxon>
        <taxon>Bacillati</taxon>
        <taxon>Actinomycetota</taxon>
        <taxon>Actinomycetes</taxon>
        <taxon>Pseudonocardiales</taxon>
        <taxon>Pseudonocardiaceae</taxon>
        <taxon>Saccharothrix</taxon>
    </lineage>
</organism>
<dbReference type="Proteomes" id="UP000671828">
    <property type="component" value="Chromosome"/>
</dbReference>
<accession>A0A8T8I2Z2</accession>
<keyword evidence="5" id="KW-1185">Reference proteome</keyword>
<name>A0A8T8I2Z2_9PSEU</name>
<dbReference type="EMBL" id="JAFBCL010000001">
    <property type="protein sequence ID" value="MBM7811406.1"/>
    <property type="molecule type" value="Genomic_DNA"/>
</dbReference>
<dbReference type="RefSeq" id="WP_204842304.1">
    <property type="nucleotide sequence ID" value="NZ_JAFBCL010000001.1"/>
</dbReference>
<feature type="transmembrane region" description="Helical" evidence="1">
    <location>
        <begin position="194"/>
        <end position="216"/>
    </location>
</feature>
<evidence type="ECO:0000313" key="5">
    <source>
        <dbReference type="Proteomes" id="UP001195724"/>
    </source>
</evidence>
<dbReference type="InterPro" id="IPR047928">
    <property type="entry name" value="Perm_prefix_1"/>
</dbReference>
<dbReference type="AlphaFoldDB" id="A0A8T8I2Z2"/>
<dbReference type="Pfam" id="PF22564">
    <property type="entry name" value="HAAS"/>
    <property type="match status" value="1"/>
</dbReference>
<reference evidence="3" key="2">
    <citation type="submission" date="2021-04" db="EMBL/GenBank/DDBJ databases">
        <title>Saccharothrix algeriensis WGS.</title>
        <authorList>
            <person name="Stuskova K."/>
            <person name="Hakalova E."/>
            <person name="Tebbal A.B."/>
            <person name="Eichmeier A."/>
        </authorList>
    </citation>
    <scope>NUCLEOTIDE SEQUENCE</scope>
    <source>
        <strain evidence="3">NRRL B-24137</strain>
    </source>
</reference>
<dbReference type="EMBL" id="CP072788">
    <property type="protein sequence ID" value="QTR05273.1"/>
    <property type="molecule type" value="Genomic_DNA"/>
</dbReference>
<protein>
    <submittedName>
        <fullName evidence="3">Uncharacterized protein</fullName>
    </submittedName>
</protein>
<feature type="transmembrane region" description="Helical" evidence="1">
    <location>
        <begin position="74"/>
        <end position="98"/>
    </location>
</feature>
<gene>
    <name evidence="3" type="ORF">J7S33_11700</name>
    <name evidence="2" type="ORF">JOE68_002271</name>
</gene>
<dbReference type="NCBIfam" id="NF038403">
    <property type="entry name" value="perm_prefix_1"/>
    <property type="match status" value="1"/>
</dbReference>
<keyword evidence="1" id="KW-1133">Transmembrane helix</keyword>
<feature type="transmembrane region" description="Helical" evidence="1">
    <location>
        <begin position="163"/>
        <end position="188"/>
    </location>
</feature>
<keyword evidence="1" id="KW-0812">Transmembrane</keyword>
<keyword evidence="1" id="KW-0472">Membrane</keyword>
<evidence type="ECO:0000313" key="4">
    <source>
        <dbReference type="Proteomes" id="UP000671828"/>
    </source>
</evidence>
<dbReference type="Proteomes" id="UP001195724">
    <property type="component" value="Unassembled WGS sequence"/>
</dbReference>
<sequence>MAGADVIDEYLTDLERRLRGPAQVKGDLLAEARDSLDDAVAAHRAGGLPAADARRRAVAEFGPVHRIARDYQGLLALAHGVRTLWTLVLVLPLGHVLWELNRQYWVGPWSAFDDAGPPPDWYLAVARANDSTGWVLAGAALCAVLAGRRLARRGAGAHTLARLAGAVAVGAVGVSLLGTLAIVVATAHLDATRLLMPLPVTAASAVLLAVLLRLLVLARRCLVFSAV</sequence>
<reference evidence="2 5" key="1">
    <citation type="submission" date="2021-01" db="EMBL/GenBank/DDBJ databases">
        <title>Sequencing the genomes of 1000 actinobacteria strains.</title>
        <authorList>
            <person name="Klenk H.-P."/>
        </authorList>
    </citation>
    <scope>NUCLEOTIDE SEQUENCE [LARGE SCALE GENOMIC DNA]</scope>
    <source>
        <strain evidence="2 5">DSM 44581</strain>
    </source>
</reference>
<evidence type="ECO:0000256" key="1">
    <source>
        <dbReference type="SAM" id="Phobius"/>
    </source>
</evidence>
<evidence type="ECO:0000313" key="3">
    <source>
        <dbReference type="EMBL" id="QTR05273.1"/>
    </source>
</evidence>